<dbReference type="OMA" id="YSINEEP"/>
<evidence type="ECO:0000256" key="5">
    <source>
        <dbReference type="ARBA" id="ARBA00022989"/>
    </source>
</evidence>
<dbReference type="InterPro" id="IPR055272">
    <property type="entry name" value="POPDC1-3_dom"/>
</dbReference>
<dbReference type="RefSeq" id="XP_038079123.1">
    <property type="nucleotide sequence ID" value="XM_038223195.1"/>
</dbReference>
<dbReference type="OrthoDB" id="425611at2759"/>
<accession>A0A914BTV3</accession>
<keyword evidence="3" id="KW-1003">Cell membrane</keyword>
<evidence type="ECO:0000259" key="8">
    <source>
        <dbReference type="Pfam" id="PF04831"/>
    </source>
</evidence>
<evidence type="ECO:0000256" key="6">
    <source>
        <dbReference type="ARBA" id="ARBA00023136"/>
    </source>
</evidence>
<dbReference type="GeneID" id="119746316"/>
<dbReference type="GO" id="GO:0051146">
    <property type="term" value="P:striated muscle cell differentiation"/>
    <property type="evidence" value="ECO:0007669"/>
    <property type="project" value="TreeGrafter"/>
</dbReference>
<evidence type="ECO:0000256" key="7">
    <source>
        <dbReference type="SAM" id="MobiDB-lite"/>
    </source>
</evidence>
<dbReference type="RefSeq" id="XP_038079122.1">
    <property type="nucleotide sequence ID" value="XM_038223194.1"/>
</dbReference>
<dbReference type="GO" id="GO:0042383">
    <property type="term" value="C:sarcolemma"/>
    <property type="evidence" value="ECO:0007669"/>
    <property type="project" value="TreeGrafter"/>
</dbReference>
<evidence type="ECO:0000256" key="1">
    <source>
        <dbReference type="ARBA" id="ARBA00004141"/>
    </source>
</evidence>
<dbReference type="EnsemblMetazoa" id="XM_038223195.1">
    <property type="protein sequence ID" value="XP_038079123.1"/>
    <property type="gene ID" value="LOC119746316"/>
</dbReference>
<evidence type="ECO:0000256" key="3">
    <source>
        <dbReference type="ARBA" id="ARBA00022475"/>
    </source>
</evidence>
<dbReference type="InterPro" id="IPR006916">
    <property type="entry name" value="POPDC1-3"/>
</dbReference>
<evidence type="ECO:0000256" key="4">
    <source>
        <dbReference type="ARBA" id="ARBA00022692"/>
    </source>
</evidence>
<feature type="region of interest" description="Disordered" evidence="7">
    <location>
        <begin position="366"/>
        <end position="431"/>
    </location>
</feature>
<comment type="subcellular location">
    <subcellularLocation>
        <location evidence="2">Cell membrane</location>
    </subcellularLocation>
    <subcellularLocation>
        <location evidence="1">Membrane</location>
        <topology evidence="1">Multi-pass membrane protein</topology>
    </subcellularLocation>
</comment>
<dbReference type="Proteomes" id="UP000887568">
    <property type="component" value="Unplaced"/>
</dbReference>
<dbReference type="AlphaFoldDB" id="A0A914BTV3"/>
<dbReference type="GO" id="GO:0007507">
    <property type="term" value="P:heart development"/>
    <property type="evidence" value="ECO:0007669"/>
    <property type="project" value="TreeGrafter"/>
</dbReference>
<reference evidence="9" key="1">
    <citation type="submission" date="2022-11" db="UniProtKB">
        <authorList>
            <consortium name="EnsemblMetazoa"/>
        </authorList>
    </citation>
    <scope>IDENTIFICATION</scope>
</reference>
<dbReference type="GO" id="GO:0030552">
    <property type="term" value="F:cAMP binding"/>
    <property type="evidence" value="ECO:0007669"/>
    <property type="project" value="TreeGrafter"/>
</dbReference>
<evidence type="ECO:0000313" key="9">
    <source>
        <dbReference type="EnsemblMetazoa" id="XP_038079122.1"/>
    </source>
</evidence>
<dbReference type="Pfam" id="PF04831">
    <property type="entry name" value="POPDC1-3"/>
    <property type="match status" value="1"/>
</dbReference>
<keyword evidence="10" id="KW-1185">Reference proteome</keyword>
<protein>
    <recommendedName>
        <fullName evidence="8">POPDC1-3 domain-containing protein</fullName>
    </recommendedName>
</protein>
<keyword evidence="4" id="KW-0812">Transmembrane</keyword>
<keyword evidence="5" id="KW-1133">Transmembrane helix</keyword>
<evidence type="ECO:0000313" key="10">
    <source>
        <dbReference type="Proteomes" id="UP000887568"/>
    </source>
</evidence>
<proteinExistence type="predicted"/>
<dbReference type="PANTHER" id="PTHR12101">
    <property type="entry name" value="POPEYE DOMAIN CONTAINING PROTEIN"/>
    <property type="match status" value="1"/>
</dbReference>
<feature type="compositionally biased region" description="Low complexity" evidence="7">
    <location>
        <begin position="387"/>
        <end position="396"/>
    </location>
</feature>
<organism evidence="9 10">
    <name type="scientific">Patiria miniata</name>
    <name type="common">Bat star</name>
    <name type="synonym">Asterina miniata</name>
    <dbReference type="NCBI Taxonomy" id="46514"/>
    <lineage>
        <taxon>Eukaryota</taxon>
        <taxon>Metazoa</taxon>
        <taxon>Echinodermata</taxon>
        <taxon>Eleutherozoa</taxon>
        <taxon>Asterozoa</taxon>
        <taxon>Asteroidea</taxon>
        <taxon>Valvatacea</taxon>
        <taxon>Valvatida</taxon>
        <taxon>Asterinidae</taxon>
        <taxon>Patiria</taxon>
    </lineage>
</organism>
<dbReference type="PANTHER" id="PTHR12101:SF17">
    <property type="entry name" value="BLOOD VESSEL EPICARDIAL SUBSTANCE"/>
    <property type="match status" value="1"/>
</dbReference>
<dbReference type="GO" id="GO:0042391">
    <property type="term" value="P:regulation of membrane potential"/>
    <property type="evidence" value="ECO:0007669"/>
    <property type="project" value="TreeGrafter"/>
</dbReference>
<sequence>MEAQQMNRNDSNGWVNGPISCESWQQAQHAVYQLGCFIIANGFLVPPTVGIAQALWLRICLVLGLFCHVLWAGPALCWPDGLAWQLAAFFANVAHLVYLSYLSYPVSFDDDVQKVYQALFKPFNVSRQQFRVMLDSGGDIYELDRTGHYASEGRTRTDRVLSLLISGRMRVAANGRFLHHIYPTQFLDSLEWQGSRSNCGPSTFQVTVTADTDCRYIQWQKKALDKFLRKEGFIRAVFETTVGKDITTKLYSINEETVGPSAPKITQRVNKSVAPAPAQRVSVPEIAEICLPDEQEEDRGLLSHKWERALSIDEESAAGMVVGGGGATQQNLGGMSQLVVPRSGSVSSLHSVRSMVDIRASIASGRGADVAGRSSLTPGAAGDRSSRVSSMTSHTSEPMLVETGSKRSSFQSDHGPFPEPDRGETHYVSSV</sequence>
<feature type="domain" description="POPDC1-3" evidence="8">
    <location>
        <begin position="27"/>
        <end position="255"/>
    </location>
</feature>
<evidence type="ECO:0000256" key="2">
    <source>
        <dbReference type="ARBA" id="ARBA00004236"/>
    </source>
</evidence>
<name>A0A914BTV3_PATMI</name>
<dbReference type="EnsemblMetazoa" id="XM_038223194.1">
    <property type="protein sequence ID" value="XP_038079122.1"/>
    <property type="gene ID" value="LOC119746316"/>
</dbReference>
<keyword evidence="6" id="KW-0472">Membrane</keyword>